<proteinExistence type="predicted"/>
<comment type="caution">
    <text evidence="1">The sequence shown here is derived from an EMBL/GenBank/DDBJ whole genome shotgun (WGS) entry which is preliminary data.</text>
</comment>
<evidence type="ECO:0000313" key="2">
    <source>
        <dbReference type="Proteomes" id="UP001138751"/>
    </source>
</evidence>
<gene>
    <name evidence="1" type="ORF">GXW76_12675</name>
</gene>
<reference evidence="1" key="2">
    <citation type="journal article" date="2021" name="Syst. Appl. Microbiol.">
        <title>Roseomonas hellenica sp. nov., isolated from roots of wild-growing Alkanna tinctoria.</title>
        <authorList>
            <person name="Rat A."/>
            <person name="Naranjo H.D."/>
            <person name="Lebbe L."/>
            <person name="Cnockaert M."/>
            <person name="Krigas N."/>
            <person name="Grigoriadou K."/>
            <person name="Maloupa E."/>
            <person name="Willems A."/>
        </authorList>
    </citation>
    <scope>NUCLEOTIDE SEQUENCE</scope>
    <source>
        <strain evidence="1">LMG 31231</strain>
    </source>
</reference>
<reference evidence="1" key="1">
    <citation type="submission" date="2020-01" db="EMBL/GenBank/DDBJ databases">
        <authorList>
            <person name="Rat A."/>
        </authorList>
    </citation>
    <scope>NUCLEOTIDE SEQUENCE</scope>
    <source>
        <strain evidence="1">LMG 31231</strain>
    </source>
</reference>
<evidence type="ECO:0000313" key="1">
    <source>
        <dbReference type="EMBL" id="MBR0672028.1"/>
    </source>
</evidence>
<dbReference type="AlphaFoldDB" id="A0A9X9WXZ9"/>
<dbReference type="RefSeq" id="WP_211862403.1">
    <property type="nucleotide sequence ID" value="NZ_JAAEDM010000031.1"/>
</dbReference>
<dbReference type="Proteomes" id="UP001138751">
    <property type="component" value="Unassembled WGS sequence"/>
</dbReference>
<accession>A0A9X9WXZ9</accession>
<name>A0A9X9WXZ9_9PROT</name>
<dbReference type="EMBL" id="JAAEDM010000031">
    <property type="protein sequence ID" value="MBR0672028.1"/>
    <property type="molecule type" value="Genomic_DNA"/>
</dbReference>
<organism evidence="1 2">
    <name type="scientific">Neoroseomonas soli</name>
    <dbReference type="NCBI Taxonomy" id="1081025"/>
    <lineage>
        <taxon>Bacteria</taxon>
        <taxon>Pseudomonadati</taxon>
        <taxon>Pseudomonadota</taxon>
        <taxon>Alphaproteobacteria</taxon>
        <taxon>Acetobacterales</taxon>
        <taxon>Acetobacteraceae</taxon>
        <taxon>Neoroseomonas</taxon>
    </lineage>
</organism>
<sequence>MDPHIRNSPGSRTLAQLGQVIGSQEVILGRFLGAIMAGSETNFLAFAGVETADDLPGDGQQTRLEFIDGHPQEKAGSALVWFGTVLVGAEPRLVAAYRPL</sequence>
<keyword evidence="2" id="KW-1185">Reference proteome</keyword>
<protein>
    <submittedName>
        <fullName evidence="1">Uncharacterized protein</fullName>
    </submittedName>
</protein>